<dbReference type="Proteomes" id="UP001610563">
    <property type="component" value="Unassembled WGS sequence"/>
</dbReference>
<organism evidence="1 2">
    <name type="scientific">Aspergillus keveii</name>
    <dbReference type="NCBI Taxonomy" id="714993"/>
    <lineage>
        <taxon>Eukaryota</taxon>
        <taxon>Fungi</taxon>
        <taxon>Dikarya</taxon>
        <taxon>Ascomycota</taxon>
        <taxon>Pezizomycotina</taxon>
        <taxon>Eurotiomycetes</taxon>
        <taxon>Eurotiomycetidae</taxon>
        <taxon>Eurotiales</taxon>
        <taxon>Aspergillaceae</taxon>
        <taxon>Aspergillus</taxon>
        <taxon>Aspergillus subgen. Nidulantes</taxon>
    </lineage>
</organism>
<name>A0ABR4FHR5_9EURO</name>
<dbReference type="EMBL" id="JBFTWV010000322">
    <property type="protein sequence ID" value="KAL2782785.1"/>
    <property type="molecule type" value="Genomic_DNA"/>
</dbReference>
<proteinExistence type="predicted"/>
<accession>A0ABR4FHR5</accession>
<keyword evidence="2" id="KW-1185">Reference proteome</keyword>
<gene>
    <name evidence="1" type="ORF">BJX66DRAFT_319850</name>
</gene>
<evidence type="ECO:0000313" key="1">
    <source>
        <dbReference type="EMBL" id="KAL2782785.1"/>
    </source>
</evidence>
<sequence length="53" mass="5610">MHSLSLDAPIRPSPILFVAVEIPVSAPMAQSQLERPPLLAGSTLAAMTQERLG</sequence>
<comment type="caution">
    <text evidence="1">The sequence shown here is derived from an EMBL/GenBank/DDBJ whole genome shotgun (WGS) entry which is preliminary data.</text>
</comment>
<evidence type="ECO:0000313" key="2">
    <source>
        <dbReference type="Proteomes" id="UP001610563"/>
    </source>
</evidence>
<reference evidence="1 2" key="1">
    <citation type="submission" date="2024-07" db="EMBL/GenBank/DDBJ databases">
        <title>Section-level genome sequencing and comparative genomics of Aspergillus sections Usti and Cavernicolus.</title>
        <authorList>
            <consortium name="Lawrence Berkeley National Laboratory"/>
            <person name="Nybo J.L."/>
            <person name="Vesth T.C."/>
            <person name="Theobald S."/>
            <person name="Frisvad J.C."/>
            <person name="Larsen T.O."/>
            <person name="Kjaerboelling I."/>
            <person name="Rothschild-Mancinelli K."/>
            <person name="Lyhne E.K."/>
            <person name="Kogle M.E."/>
            <person name="Barry K."/>
            <person name="Clum A."/>
            <person name="Na H."/>
            <person name="Ledsgaard L."/>
            <person name="Lin J."/>
            <person name="Lipzen A."/>
            <person name="Kuo A."/>
            <person name="Riley R."/>
            <person name="Mondo S."/>
            <person name="Labutti K."/>
            <person name="Haridas S."/>
            <person name="Pangalinan J."/>
            <person name="Salamov A.A."/>
            <person name="Simmons B.A."/>
            <person name="Magnuson J.K."/>
            <person name="Chen J."/>
            <person name="Drula E."/>
            <person name="Henrissat B."/>
            <person name="Wiebenga A."/>
            <person name="Lubbers R.J."/>
            <person name="Gomes A.C."/>
            <person name="Makela M.R."/>
            <person name="Stajich J."/>
            <person name="Grigoriev I.V."/>
            <person name="Mortensen U.H."/>
            <person name="De Vries R.P."/>
            <person name="Baker S.E."/>
            <person name="Andersen M.R."/>
        </authorList>
    </citation>
    <scope>NUCLEOTIDE SEQUENCE [LARGE SCALE GENOMIC DNA]</scope>
    <source>
        <strain evidence="1 2">CBS 209.92</strain>
    </source>
</reference>
<protein>
    <submittedName>
        <fullName evidence="1">Uncharacterized protein</fullName>
    </submittedName>
</protein>